<comment type="caution">
    <text evidence="1">The sequence shown here is derived from an EMBL/GenBank/DDBJ whole genome shotgun (WGS) entry which is preliminary data.</text>
</comment>
<dbReference type="Proteomes" id="UP001500575">
    <property type="component" value="Unassembled WGS sequence"/>
</dbReference>
<accession>A0ABP5JGD8</accession>
<dbReference type="RefSeq" id="WP_344302427.1">
    <property type="nucleotide sequence ID" value="NZ_BAAAQQ010000002.1"/>
</dbReference>
<protein>
    <recommendedName>
        <fullName evidence="3">DUF2613 family protein</fullName>
    </recommendedName>
</protein>
<reference evidence="2" key="1">
    <citation type="journal article" date="2019" name="Int. J. Syst. Evol. Microbiol.">
        <title>The Global Catalogue of Microorganisms (GCM) 10K type strain sequencing project: providing services to taxonomists for standard genome sequencing and annotation.</title>
        <authorList>
            <consortium name="The Broad Institute Genomics Platform"/>
            <consortium name="The Broad Institute Genome Sequencing Center for Infectious Disease"/>
            <person name="Wu L."/>
            <person name="Ma J."/>
        </authorList>
    </citation>
    <scope>NUCLEOTIDE SEQUENCE [LARGE SCALE GENOMIC DNA]</scope>
    <source>
        <strain evidence="2">JCM 16021</strain>
    </source>
</reference>
<evidence type="ECO:0000313" key="1">
    <source>
        <dbReference type="EMBL" id="GAA2117681.1"/>
    </source>
</evidence>
<keyword evidence="2" id="KW-1185">Reference proteome</keyword>
<dbReference type="EMBL" id="BAAAQQ010000002">
    <property type="protein sequence ID" value="GAA2117681.1"/>
    <property type="molecule type" value="Genomic_DNA"/>
</dbReference>
<organism evidence="1 2">
    <name type="scientific">Nocardioides bigeumensis</name>
    <dbReference type="NCBI Taxonomy" id="433657"/>
    <lineage>
        <taxon>Bacteria</taxon>
        <taxon>Bacillati</taxon>
        <taxon>Actinomycetota</taxon>
        <taxon>Actinomycetes</taxon>
        <taxon>Propionibacteriales</taxon>
        <taxon>Nocardioidaceae</taxon>
        <taxon>Nocardioides</taxon>
    </lineage>
</organism>
<proteinExistence type="predicted"/>
<evidence type="ECO:0000313" key="2">
    <source>
        <dbReference type="Proteomes" id="UP001500575"/>
    </source>
</evidence>
<evidence type="ECO:0008006" key="3">
    <source>
        <dbReference type="Google" id="ProtNLM"/>
    </source>
</evidence>
<gene>
    <name evidence="1" type="ORF">GCM10009843_08900</name>
</gene>
<sequence>MGGFLGVLGSIVVGGAVATATTLGVISSQTGPAEQSPADVSSEIVVDYGTASN</sequence>
<name>A0ABP5JGD8_9ACTN</name>